<dbReference type="SMART" id="SM00369">
    <property type="entry name" value="LRR_TYP"/>
    <property type="match status" value="11"/>
</dbReference>
<sequence>MTLRFIAPVLIVLALALPAKAQEVSVVLVTDILSDRLHYPVVISEGRGYRVRCESQSDEETIIAALGFLIPSSQIVDPTEQSIVDAAPAENPLLCPSSENYPITVFAANTSQGLIHYLQFKADIGSEAAHDRIYIPGCAALVEALNLDLANATSGDPTLFFAGRIHEIACRPGSAPIETAPQTFAAWCTKGDLTPEEEATMRAILNGTPGGPGALGNAVACRQAQDFLTAVTSRNLDNSGAQSLAPLATLSHLNSLSLAGNQISDVSPLAGLTALQFLDLSNNRIENVAALATLVNLTSLNLGGNAIGDLRPISSLPLLQQLSLPGNVPDTIAPLQFLTQLTELDLARNELTSDDIGVLIGLSQLTLLDLSNNEIDDFSALANFGSEVEFKLSGNPASTGGPTDFITFCVQLRDEPTQTGATIRAMIEVTGQSTCSGAATALNSSNALTITGKTLSELGPLATLSHLTSLNLADNTITDVSALAALTQIITLDLSNNAITDVRPLAALERLTTLSMAGNPVTFGDYLSACILRNEPETLSEAHRAEIGALLTVSQAQTCKSSESRLKTMSTINLRDRGLSTLDYIRVAESATNVLLDNNPVGEVSSLRFLQRLQFLDASNTGLDDDDSLLNLRALRNLDISSNPIQELWALRNMSELQSVNFRDTQIRDIRVLDELPNLQNATMWNAPVVMNSMLTYCLVHRFQIGMLGDARRTVDAIMAVAEGAGQSSQNCRGVNDWARSVTSLNLNAKQITNVTPIAGMPELTSLLLYNNNIRDVQPMRNLRKLKTLNLGKNQLSSIPIVFSQDLENLYVTENQIVNPSAVTRYSKLKSLNLRKNRLTVTSGISGLPQLTFLDLRDNRIAQVNQVTPVLGKNPYIKGNPVCGMQNTILLLVQPCQREPQFIVNSNLFDPNLVIRRELLQPVPIIITPSNP</sequence>
<evidence type="ECO:0000313" key="4">
    <source>
        <dbReference type="EMBL" id="KGM88826.1"/>
    </source>
</evidence>
<dbReference type="PANTHER" id="PTHR46652:SF3">
    <property type="entry name" value="LEUCINE-RICH REPEAT-CONTAINING PROTEIN 9"/>
    <property type="match status" value="1"/>
</dbReference>
<dbReference type="Gene3D" id="3.80.10.10">
    <property type="entry name" value="Ribonuclease Inhibitor"/>
    <property type="match status" value="4"/>
</dbReference>
<dbReference type="PATRIC" id="fig|1288298.3.peg.1248"/>
<dbReference type="InterPro" id="IPR050836">
    <property type="entry name" value="SDS22/Internalin_LRR"/>
</dbReference>
<evidence type="ECO:0000256" key="1">
    <source>
        <dbReference type="ARBA" id="ARBA00022614"/>
    </source>
</evidence>
<keyword evidence="2" id="KW-0677">Repeat</keyword>
<dbReference type="Pfam" id="PF13516">
    <property type="entry name" value="LRR_6"/>
    <property type="match status" value="1"/>
</dbReference>
<dbReference type="InterPro" id="IPR025875">
    <property type="entry name" value="Leu-rich_rpt_4"/>
</dbReference>
<dbReference type="SUPFAM" id="SSF52058">
    <property type="entry name" value="L domain-like"/>
    <property type="match status" value="2"/>
</dbReference>
<dbReference type="eggNOG" id="COG4886">
    <property type="taxonomic scope" value="Bacteria"/>
</dbReference>
<dbReference type="EMBL" id="AONH01000006">
    <property type="protein sequence ID" value="KGM88826.1"/>
    <property type="molecule type" value="Genomic_DNA"/>
</dbReference>
<dbReference type="InterPro" id="IPR032675">
    <property type="entry name" value="LRR_dom_sf"/>
</dbReference>
<dbReference type="SMART" id="SM00364">
    <property type="entry name" value="LRR_BAC"/>
    <property type="match status" value="8"/>
</dbReference>
<evidence type="ECO:0000256" key="2">
    <source>
        <dbReference type="ARBA" id="ARBA00022737"/>
    </source>
</evidence>
<dbReference type="STRING" id="215743.ROSMUCSMR3_01570"/>
<dbReference type="SMART" id="SM00365">
    <property type="entry name" value="LRR_SD22"/>
    <property type="match status" value="12"/>
</dbReference>
<accession>A0A0A0HPE6</accession>
<keyword evidence="3" id="KW-0732">Signal</keyword>
<dbReference type="PROSITE" id="PS51450">
    <property type="entry name" value="LRR"/>
    <property type="match status" value="10"/>
</dbReference>
<dbReference type="RefSeq" id="WP_037270962.1">
    <property type="nucleotide sequence ID" value="NZ_KN293977.1"/>
</dbReference>
<name>A0A0A0HPE6_9RHOB</name>
<dbReference type="Pfam" id="PF12799">
    <property type="entry name" value="LRR_4"/>
    <property type="match status" value="1"/>
</dbReference>
<proteinExistence type="predicted"/>
<dbReference type="AlphaFoldDB" id="A0A0A0HPE6"/>
<feature type="chain" id="PRO_5001970211" evidence="3">
    <location>
        <begin position="22"/>
        <end position="932"/>
    </location>
</feature>
<dbReference type="HOGENOM" id="CLU_310751_0_0_5"/>
<dbReference type="PANTHER" id="PTHR46652">
    <property type="entry name" value="LEUCINE-RICH REPEAT AND IQ DOMAIN-CONTAINING PROTEIN 1-RELATED"/>
    <property type="match status" value="1"/>
</dbReference>
<dbReference type="Proteomes" id="UP000030021">
    <property type="component" value="Unassembled WGS sequence"/>
</dbReference>
<gene>
    <name evidence="4" type="ORF">rosmuc_01236</name>
</gene>
<comment type="caution">
    <text evidence="4">The sequence shown here is derived from an EMBL/GenBank/DDBJ whole genome shotgun (WGS) entry which is preliminary data.</text>
</comment>
<dbReference type="InterPro" id="IPR003591">
    <property type="entry name" value="Leu-rich_rpt_typical-subtyp"/>
</dbReference>
<evidence type="ECO:0000256" key="3">
    <source>
        <dbReference type="SAM" id="SignalP"/>
    </source>
</evidence>
<dbReference type="InterPro" id="IPR001611">
    <property type="entry name" value="Leu-rich_rpt"/>
</dbReference>
<reference evidence="4 5" key="1">
    <citation type="submission" date="2013-01" db="EMBL/GenBank/DDBJ databases">
        <authorList>
            <person name="Fiebig A."/>
            <person name="Goeker M."/>
            <person name="Klenk H.-P.P."/>
        </authorList>
    </citation>
    <scope>NUCLEOTIDE SEQUENCE [LARGE SCALE GENOMIC DNA]</scope>
    <source>
        <strain evidence="4 5">DSM 17069</strain>
    </source>
</reference>
<protein>
    <submittedName>
        <fullName evidence="4">Leucine rich repeat protein/Leucine Rich repeats (2 copies)</fullName>
    </submittedName>
</protein>
<feature type="signal peptide" evidence="3">
    <location>
        <begin position="1"/>
        <end position="21"/>
    </location>
</feature>
<dbReference type="Pfam" id="PF13855">
    <property type="entry name" value="LRR_8"/>
    <property type="match status" value="3"/>
</dbReference>
<keyword evidence="1" id="KW-0433">Leucine-rich repeat</keyword>
<organism evidence="4 5">
    <name type="scientific">Roseovarius mucosus DSM 17069</name>
    <dbReference type="NCBI Taxonomy" id="1288298"/>
    <lineage>
        <taxon>Bacteria</taxon>
        <taxon>Pseudomonadati</taxon>
        <taxon>Pseudomonadota</taxon>
        <taxon>Alphaproteobacteria</taxon>
        <taxon>Rhodobacterales</taxon>
        <taxon>Roseobacteraceae</taxon>
        <taxon>Roseovarius</taxon>
    </lineage>
</organism>
<evidence type="ECO:0000313" key="5">
    <source>
        <dbReference type="Proteomes" id="UP000030021"/>
    </source>
</evidence>
<dbReference type="PRINTS" id="PR00019">
    <property type="entry name" value="LEURICHRPT"/>
</dbReference>
<dbReference type="OrthoDB" id="7844704at2"/>